<proteinExistence type="predicted"/>
<dbReference type="EMBL" id="QJKF01000027">
    <property type="protein sequence ID" value="PXX53427.1"/>
    <property type="molecule type" value="Genomic_DNA"/>
</dbReference>
<keyword evidence="2" id="KW-1185">Reference proteome</keyword>
<sequence length="69" mass="7735">MTDTLSREDYENARHFGTAGPASLIGEQVVSGWRKESTGWSGKYWTFVASDDGVWTLRAVNVSTRKNRP</sequence>
<evidence type="ECO:0000313" key="1">
    <source>
        <dbReference type="EMBL" id="PXX53427.1"/>
    </source>
</evidence>
<organism evidence="1 2">
    <name type="scientific">Nocardia tenerifensis</name>
    <dbReference type="NCBI Taxonomy" id="228006"/>
    <lineage>
        <taxon>Bacteria</taxon>
        <taxon>Bacillati</taxon>
        <taxon>Actinomycetota</taxon>
        <taxon>Actinomycetes</taxon>
        <taxon>Mycobacteriales</taxon>
        <taxon>Nocardiaceae</taxon>
        <taxon>Nocardia</taxon>
    </lineage>
</organism>
<name>A0A318JSY9_9NOCA</name>
<dbReference type="OrthoDB" id="4562642at2"/>
<protein>
    <submittedName>
        <fullName evidence="1">Uncharacterized protein</fullName>
    </submittedName>
</protein>
<evidence type="ECO:0000313" key="2">
    <source>
        <dbReference type="Proteomes" id="UP000247569"/>
    </source>
</evidence>
<reference evidence="1 2" key="1">
    <citation type="submission" date="2018-05" db="EMBL/GenBank/DDBJ databases">
        <title>Genomic Encyclopedia of Type Strains, Phase IV (KMG-IV): sequencing the most valuable type-strain genomes for metagenomic binning, comparative biology and taxonomic classification.</title>
        <authorList>
            <person name="Goeker M."/>
        </authorList>
    </citation>
    <scope>NUCLEOTIDE SEQUENCE [LARGE SCALE GENOMIC DNA]</scope>
    <source>
        <strain evidence="1 2">DSM 44704</strain>
    </source>
</reference>
<accession>A0A318JSY9</accession>
<comment type="caution">
    <text evidence="1">The sequence shown here is derived from an EMBL/GenBank/DDBJ whole genome shotgun (WGS) entry which is preliminary data.</text>
</comment>
<gene>
    <name evidence="1" type="ORF">DFR70_12738</name>
</gene>
<dbReference type="RefSeq" id="WP_040743124.1">
    <property type="nucleotide sequence ID" value="NZ_QJKF01000027.1"/>
</dbReference>
<dbReference type="AlphaFoldDB" id="A0A318JSY9"/>
<dbReference type="Proteomes" id="UP000247569">
    <property type="component" value="Unassembled WGS sequence"/>
</dbReference>